<gene>
    <name evidence="3" type="ORF">E2A64_05970</name>
</gene>
<sequence length="192" mass="20084">MRAVLLTGLLALGVTHANAGSIEYLTSSDSPTSRSVTEIGCPTCFKQEQKKKAEDDMLPPGTEVKKIEVIDGEPHLVTTENWLGGNPVTIVRKASERDIAQLDPQAGAKTEVAEAPVTQPEEPAITTASQTIPGGELTVVSATSAPLVIPEPPVVAEISGTPSELVSEPDSVASTSGVPEELDMSDFALRVE</sequence>
<evidence type="ECO:0000313" key="4">
    <source>
        <dbReference type="Proteomes" id="UP000295131"/>
    </source>
</evidence>
<name>A0A4R5PNK9_9HYPH</name>
<protein>
    <submittedName>
        <fullName evidence="3">Uncharacterized protein</fullName>
    </submittedName>
</protein>
<evidence type="ECO:0000256" key="2">
    <source>
        <dbReference type="SAM" id="SignalP"/>
    </source>
</evidence>
<evidence type="ECO:0000313" key="3">
    <source>
        <dbReference type="EMBL" id="TDH38644.1"/>
    </source>
</evidence>
<feature type="chain" id="PRO_5020780431" evidence="2">
    <location>
        <begin position="20"/>
        <end position="192"/>
    </location>
</feature>
<dbReference type="EMBL" id="SMSI01000001">
    <property type="protein sequence ID" value="TDH38644.1"/>
    <property type="molecule type" value="Genomic_DNA"/>
</dbReference>
<keyword evidence="2" id="KW-0732">Signal</keyword>
<comment type="caution">
    <text evidence="3">The sequence shown here is derived from an EMBL/GenBank/DDBJ whole genome shotgun (WGS) entry which is preliminary data.</text>
</comment>
<reference evidence="3 4" key="1">
    <citation type="journal article" date="2013" name="Int. J. Syst. Evol. Microbiol.">
        <title>Hoeflea suaedae sp. nov., an endophytic bacterium isolated from the root of the halophyte Suaeda maritima.</title>
        <authorList>
            <person name="Chung E.J."/>
            <person name="Park J.A."/>
            <person name="Pramanik P."/>
            <person name="Bibi F."/>
            <person name="Jeon C.O."/>
            <person name="Chung Y.R."/>
        </authorList>
    </citation>
    <scope>NUCLEOTIDE SEQUENCE [LARGE SCALE GENOMIC DNA]</scope>
    <source>
        <strain evidence="3 4">YC6898</strain>
    </source>
</reference>
<dbReference type="Proteomes" id="UP000295131">
    <property type="component" value="Unassembled WGS sequence"/>
</dbReference>
<keyword evidence="4" id="KW-1185">Reference proteome</keyword>
<feature type="region of interest" description="Disordered" evidence="1">
    <location>
        <begin position="161"/>
        <end position="192"/>
    </location>
</feature>
<evidence type="ECO:0000256" key="1">
    <source>
        <dbReference type="SAM" id="MobiDB-lite"/>
    </source>
</evidence>
<dbReference type="OrthoDB" id="8283437at2"/>
<accession>A0A4R5PNK9</accession>
<dbReference type="NCBIfam" id="NF041110">
    <property type="entry name" value="HPE1_fam_CxxC"/>
    <property type="match status" value="1"/>
</dbReference>
<dbReference type="AlphaFoldDB" id="A0A4R5PNK9"/>
<dbReference type="RefSeq" id="WP_133283478.1">
    <property type="nucleotide sequence ID" value="NZ_SMSI01000001.1"/>
</dbReference>
<dbReference type="InterPro" id="IPR049748">
    <property type="entry name" value="HPE1-like_N_CxxC"/>
</dbReference>
<proteinExistence type="predicted"/>
<feature type="signal peptide" evidence="2">
    <location>
        <begin position="1"/>
        <end position="19"/>
    </location>
</feature>
<organism evidence="3 4">
    <name type="scientific">Pseudohoeflea suaedae</name>
    <dbReference type="NCBI Taxonomy" id="877384"/>
    <lineage>
        <taxon>Bacteria</taxon>
        <taxon>Pseudomonadati</taxon>
        <taxon>Pseudomonadota</taxon>
        <taxon>Alphaproteobacteria</taxon>
        <taxon>Hyphomicrobiales</taxon>
        <taxon>Rhizobiaceae</taxon>
        <taxon>Pseudohoeflea</taxon>
    </lineage>
</organism>